<dbReference type="AlphaFoldDB" id="A0A840AH46"/>
<proteinExistence type="predicted"/>
<dbReference type="NCBIfam" id="NF037968">
    <property type="entry name" value="SemiSWEET_2"/>
    <property type="match status" value="1"/>
</dbReference>
<organism evidence="2 3">
    <name type="scientific">Roseococcus suduntuyensis</name>
    <dbReference type="NCBI Taxonomy" id="455361"/>
    <lineage>
        <taxon>Bacteria</taxon>
        <taxon>Pseudomonadati</taxon>
        <taxon>Pseudomonadota</taxon>
        <taxon>Alphaproteobacteria</taxon>
        <taxon>Acetobacterales</taxon>
        <taxon>Roseomonadaceae</taxon>
        <taxon>Roseococcus</taxon>
    </lineage>
</organism>
<evidence type="ECO:0000256" key="1">
    <source>
        <dbReference type="SAM" id="Phobius"/>
    </source>
</evidence>
<dbReference type="InterPro" id="IPR047662">
    <property type="entry name" value="SemiSWEET"/>
</dbReference>
<keyword evidence="1 2" id="KW-0812">Transmembrane</keyword>
<keyword evidence="3" id="KW-1185">Reference proteome</keyword>
<comment type="caution">
    <text evidence="2">The sequence shown here is derived from an EMBL/GenBank/DDBJ whole genome shotgun (WGS) entry which is preliminary data.</text>
</comment>
<dbReference type="GO" id="GO:0051119">
    <property type="term" value="F:sugar transmembrane transporter activity"/>
    <property type="evidence" value="ECO:0007669"/>
    <property type="project" value="InterPro"/>
</dbReference>
<keyword evidence="1" id="KW-1133">Transmembrane helix</keyword>
<feature type="transmembrane region" description="Helical" evidence="1">
    <location>
        <begin position="6"/>
        <end position="26"/>
    </location>
</feature>
<name>A0A840AH46_9PROT</name>
<dbReference type="InterPro" id="IPR004316">
    <property type="entry name" value="SWEET_rpt"/>
</dbReference>
<sequence>MEAAPIIGGLATLASVISFTPQAWKVIRTRDTSSISTAMYAVTVVGFALWLTYGWLLGQWPLIVTNGVCLLLSGFILVMKLLPRRGKKAVAEALSVPPAGEPDAR</sequence>
<evidence type="ECO:0000313" key="3">
    <source>
        <dbReference type="Proteomes" id="UP000553193"/>
    </source>
</evidence>
<feature type="transmembrane region" description="Helical" evidence="1">
    <location>
        <begin position="38"/>
        <end position="56"/>
    </location>
</feature>
<dbReference type="Proteomes" id="UP000553193">
    <property type="component" value="Unassembled WGS sequence"/>
</dbReference>
<keyword evidence="1" id="KW-0472">Membrane</keyword>
<accession>A0A840AH46</accession>
<protein>
    <submittedName>
        <fullName evidence="2">MtN3 and saliva related transmembrane protein</fullName>
    </submittedName>
</protein>
<dbReference type="Pfam" id="PF03083">
    <property type="entry name" value="MtN3_slv"/>
    <property type="match status" value="1"/>
</dbReference>
<reference evidence="2 3" key="1">
    <citation type="submission" date="2020-08" db="EMBL/GenBank/DDBJ databases">
        <title>Genomic Encyclopedia of Type Strains, Phase IV (KMG-IV): sequencing the most valuable type-strain genomes for metagenomic binning, comparative biology and taxonomic classification.</title>
        <authorList>
            <person name="Goeker M."/>
        </authorList>
    </citation>
    <scope>NUCLEOTIDE SEQUENCE [LARGE SCALE GENOMIC DNA]</scope>
    <source>
        <strain evidence="2 3">DSM 19979</strain>
    </source>
</reference>
<dbReference type="GO" id="GO:0016020">
    <property type="term" value="C:membrane"/>
    <property type="evidence" value="ECO:0007669"/>
    <property type="project" value="InterPro"/>
</dbReference>
<dbReference type="Gene3D" id="1.20.1280.290">
    <property type="match status" value="1"/>
</dbReference>
<dbReference type="EMBL" id="JACIDJ010000006">
    <property type="protein sequence ID" value="MBB3899810.1"/>
    <property type="molecule type" value="Genomic_DNA"/>
</dbReference>
<feature type="transmembrane region" description="Helical" evidence="1">
    <location>
        <begin position="62"/>
        <end position="82"/>
    </location>
</feature>
<gene>
    <name evidence="2" type="ORF">GGQ83_003270</name>
</gene>
<evidence type="ECO:0000313" key="2">
    <source>
        <dbReference type="EMBL" id="MBB3899810.1"/>
    </source>
</evidence>